<sequence>MNTGRQAYPPPRPGATVLHVRYASVLSALAIQEPAMPPSSKAATAAPDSTSREQQREKTRRRILQAAIRCFSRAGFAAASMSSIAQAAGVKKALVQYHFTTKDALWQEAARKLWEERNVRLAAFIDNHGRQPMAQRLRPAFTTLVEFTRERPEWMWMMFHEAQGDSPRARWLREHYLQQDYALGERFVRECQQLGLIRQADPLQLLHLISGALTYNLLVAPQTRAITGTDLATAESIASQVDLLLAMLAP</sequence>
<keyword evidence="1" id="KW-0805">Transcription regulation</keyword>
<dbReference type="Gene3D" id="1.10.357.10">
    <property type="entry name" value="Tetracycline Repressor, domain 2"/>
    <property type="match status" value="1"/>
</dbReference>
<dbReference type="PANTHER" id="PTHR30055">
    <property type="entry name" value="HTH-TYPE TRANSCRIPTIONAL REGULATOR RUTR"/>
    <property type="match status" value="1"/>
</dbReference>
<protein>
    <submittedName>
        <fullName evidence="7">TetR/AcrR family transcriptional regulator</fullName>
    </submittedName>
</protein>
<dbReference type="AlphaFoldDB" id="A0A5C9A034"/>
<dbReference type="PRINTS" id="PR00455">
    <property type="entry name" value="HTHTETR"/>
</dbReference>
<dbReference type="SUPFAM" id="SSF48498">
    <property type="entry name" value="Tetracyclin repressor-like, C-terminal domain"/>
    <property type="match status" value="1"/>
</dbReference>
<accession>A0A5C9A034</accession>
<keyword evidence="8" id="KW-1185">Reference proteome</keyword>
<dbReference type="InterPro" id="IPR050109">
    <property type="entry name" value="HTH-type_TetR-like_transc_reg"/>
</dbReference>
<feature type="DNA-binding region" description="H-T-H motif" evidence="4">
    <location>
        <begin position="80"/>
        <end position="99"/>
    </location>
</feature>
<gene>
    <name evidence="7" type="ORF">FVW59_05825</name>
</gene>
<evidence type="ECO:0000256" key="5">
    <source>
        <dbReference type="SAM" id="MobiDB-lite"/>
    </source>
</evidence>
<evidence type="ECO:0000313" key="7">
    <source>
        <dbReference type="EMBL" id="TXS93354.1"/>
    </source>
</evidence>
<keyword evidence="2 4" id="KW-0238">DNA-binding</keyword>
<dbReference type="OrthoDB" id="9803107at2"/>
<evidence type="ECO:0000256" key="3">
    <source>
        <dbReference type="ARBA" id="ARBA00023163"/>
    </source>
</evidence>
<organism evidence="7 8">
    <name type="scientific">Parahaliea aestuarii</name>
    <dbReference type="NCBI Taxonomy" id="1852021"/>
    <lineage>
        <taxon>Bacteria</taxon>
        <taxon>Pseudomonadati</taxon>
        <taxon>Pseudomonadota</taxon>
        <taxon>Gammaproteobacteria</taxon>
        <taxon>Cellvibrionales</taxon>
        <taxon>Halieaceae</taxon>
        <taxon>Parahaliea</taxon>
    </lineage>
</organism>
<feature type="domain" description="HTH tetR-type" evidence="6">
    <location>
        <begin position="57"/>
        <end position="117"/>
    </location>
</feature>
<feature type="region of interest" description="Disordered" evidence="5">
    <location>
        <begin position="35"/>
        <end position="59"/>
    </location>
</feature>
<keyword evidence="3" id="KW-0804">Transcription</keyword>
<dbReference type="InterPro" id="IPR009057">
    <property type="entry name" value="Homeodomain-like_sf"/>
</dbReference>
<dbReference type="PROSITE" id="PS50977">
    <property type="entry name" value="HTH_TETR_2"/>
    <property type="match status" value="1"/>
</dbReference>
<dbReference type="Pfam" id="PF00440">
    <property type="entry name" value="TetR_N"/>
    <property type="match status" value="1"/>
</dbReference>
<evidence type="ECO:0000256" key="1">
    <source>
        <dbReference type="ARBA" id="ARBA00023015"/>
    </source>
</evidence>
<comment type="caution">
    <text evidence="7">The sequence shown here is derived from an EMBL/GenBank/DDBJ whole genome shotgun (WGS) entry which is preliminary data.</text>
</comment>
<name>A0A5C9A034_9GAMM</name>
<proteinExistence type="predicted"/>
<dbReference type="GO" id="GO:0003700">
    <property type="term" value="F:DNA-binding transcription factor activity"/>
    <property type="evidence" value="ECO:0007669"/>
    <property type="project" value="TreeGrafter"/>
</dbReference>
<evidence type="ECO:0000256" key="2">
    <source>
        <dbReference type="ARBA" id="ARBA00023125"/>
    </source>
</evidence>
<evidence type="ECO:0000259" key="6">
    <source>
        <dbReference type="PROSITE" id="PS50977"/>
    </source>
</evidence>
<dbReference type="Proteomes" id="UP000321933">
    <property type="component" value="Unassembled WGS sequence"/>
</dbReference>
<dbReference type="GO" id="GO:0000976">
    <property type="term" value="F:transcription cis-regulatory region binding"/>
    <property type="evidence" value="ECO:0007669"/>
    <property type="project" value="TreeGrafter"/>
</dbReference>
<dbReference type="PANTHER" id="PTHR30055:SF234">
    <property type="entry name" value="HTH-TYPE TRANSCRIPTIONAL REGULATOR BETI"/>
    <property type="match status" value="1"/>
</dbReference>
<dbReference type="EMBL" id="VRYZ01000002">
    <property type="protein sequence ID" value="TXS93354.1"/>
    <property type="molecule type" value="Genomic_DNA"/>
</dbReference>
<evidence type="ECO:0000313" key="8">
    <source>
        <dbReference type="Proteomes" id="UP000321933"/>
    </source>
</evidence>
<dbReference type="InterPro" id="IPR036271">
    <property type="entry name" value="Tet_transcr_reg_TetR-rel_C_sf"/>
</dbReference>
<dbReference type="InterPro" id="IPR001647">
    <property type="entry name" value="HTH_TetR"/>
</dbReference>
<dbReference type="SUPFAM" id="SSF46689">
    <property type="entry name" value="Homeodomain-like"/>
    <property type="match status" value="1"/>
</dbReference>
<reference evidence="7 8" key="1">
    <citation type="submission" date="2019-08" db="EMBL/GenBank/DDBJ databases">
        <title>Parahaliea maris sp. nov., isolated from the surface seawater.</title>
        <authorList>
            <person name="Liu Y."/>
        </authorList>
    </citation>
    <scope>NUCLEOTIDE SEQUENCE [LARGE SCALE GENOMIC DNA]</scope>
    <source>
        <strain evidence="7 8">S2-26</strain>
    </source>
</reference>
<evidence type="ECO:0000256" key="4">
    <source>
        <dbReference type="PROSITE-ProRule" id="PRU00335"/>
    </source>
</evidence>